<protein>
    <submittedName>
        <fullName evidence="1">Uncharacterized protein</fullName>
    </submittedName>
</protein>
<dbReference type="AlphaFoldDB" id="D8RMX0"/>
<organism evidence="2">
    <name type="scientific">Selaginella moellendorffii</name>
    <name type="common">Spikemoss</name>
    <dbReference type="NCBI Taxonomy" id="88036"/>
    <lineage>
        <taxon>Eukaryota</taxon>
        <taxon>Viridiplantae</taxon>
        <taxon>Streptophyta</taxon>
        <taxon>Embryophyta</taxon>
        <taxon>Tracheophyta</taxon>
        <taxon>Lycopodiopsida</taxon>
        <taxon>Selaginellales</taxon>
        <taxon>Selaginellaceae</taxon>
        <taxon>Selaginella</taxon>
    </lineage>
</organism>
<name>D8RMX0_SELML</name>
<proteinExistence type="predicted"/>
<keyword evidence="2" id="KW-1185">Reference proteome</keyword>
<gene>
    <name evidence="1" type="ORF">SELMODRAFT_412961</name>
</gene>
<sequence>MRGLDPELRRSLQGQELHDAFQELRHGRPQSSRVLMVRAYAPHGNLGSAQAVYTLVVESYGGCTCREKANRGCGGARPRGLHRLEYGVRMVMPQRRRRFSTRCRRKNALVAAYEIMVIFWHRREYPNSSHYVAINLEPSTYVAFYLDTLIKGLSSHPFQRIYLICKKEKILSNERKGTISHSPYVLNNVDYTFLDPLHIAVVLLCMGMTRDSLETP</sequence>
<dbReference type="Proteomes" id="UP000001514">
    <property type="component" value="Unassembled WGS sequence"/>
</dbReference>
<dbReference type="InParanoid" id="D8RMX0"/>
<dbReference type="HOGENOM" id="CLU_1279540_0_0_1"/>
<dbReference type="KEGG" id="smo:SELMODRAFT_412961"/>
<dbReference type="Gramene" id="EFJ26609">
    <property type="protein sequence ID" value="EFJ26609"/>
    <property type="gene ID" value="SELMODRAFT_412961"/>
</dbReference>
<evidence type="ECO:0000313" key="2">
    <source>
        <dbReference type="Proteomes" id="UP000001514"/>
    </source>
</evidence>
<dbReference type="EMBL" id="GL377584">
    <property type="protein sequence ID" value="EFJ26609.1"/>
    <property type="molecule type" value="Genomic_DNA"/>
</dbReference>
<accession>D8RMX0</accession>
<evidence type="ECO:0000313" key="1">
    <source>
        <dbReference type="EMBL" id="EFJ26609.1"/>
    </source>
</evidence>
<reference evidence="1 2" key="1">
    <citation type="journal article" date="2011" name="Science">
        <title>The Selaginella genome identifies genetic changes associated with the evolution of vascular plants.</title>
        <authorList>
            <person name="Banks J.A."/>
            <person name="Nishiyama T."/>
            <person name="Hasebe M."/>
            <person name="Bowman J.L."/>
            <person name="Gribskov M."/>
            <person name="dePamphilis C."/>
            <person name="Albert V.A."/>
            <person name="Aono N."/>
            <person name="Aoyama T."/>
            <person name="Ambrose B.A."/>
            <person name="Ashton N.W."/>
            <person name="Axtell M.J."/>
            <person name="Barker E."/>
            <person name="Barker M.S."/>
            <person name="Bennetzen J.L."/>
            <person name="Bonawitz N.D."/>
            <person name="Chapple C."/>
            <person name="Cheng C."/>
            <person name="Correa L.G."/>
            <person name="Dacre M."/>
            <person name="DeBarry J."/>
            <person name="Dreyer I."/>
            <person name="Elias M."/>
            <person name="Engstrom E.M."/>
            <person name="Estelle M."/>
            <person name="Feng L."/>
            <person name="Finet C."/>
            <person name="Floyd S.K."/>
            <person name="Frommer W.B."/>
            <person name="Fujita T."/>
            <person name="Gramzow L."/>
            <person name="Gutensohn M."/>
            <person name="Harholt J."/>
            <person name="Hattori M."/>
            <person name="Heyl A."/>
            <person name="Hirai T."/>
            <person name="Hiwatashi Y."/>
            <person name="Ishikawa M."/>
            <person name="Iwata M."/>
            <person name="Karol K.G."/>
            <person name="Koehler B."/>
            <person name="Kolukisaoglu U."/>
            <person name="Kubo M."/>
            <person name="Kurata T."/>
            <person name="Lalonde S."/>
            <person name="Li K."/>
            <person name="Li Y."/>
            <person name="Litt A."/>
            <person name="Lyons E."/>
            <person name="Manning G."/>
            <person name="Maruyama T."/>
            <person name="Michael T.P."/>
            <person name="Mikami K."/>
            <person name="Miyazaki S."/>
            <person name="Morinaga S."/>
            <person name="Murata T."/>
            <person name="Mueller-Roeber B."/>
            <person name="Nelson D.R."/>
            <person name="Obara M."/>
            <person name="Oguri Y."/>
            <person name="Olmstead R.G."/>
            <person name="Onodera N."/>
            <person name="Petersen B.L."/>
            <person name="Pils B."/>
            <person name="Prigge M."/>
            <person name="Rensing S.A."/>
            <person name="Riano-Pachon D.M."/>
            <person name="Roberts A.W."/>
            <person name="Sato Y."/>
            <person name="Scheller H.V."/>
            <person name="Schulz B."/>
            <person name="Schulz C."/>
            <person name="Shakirov E.V."/>
            <person name="Shibagaki N."/>
            <person name="Shinohara N."/>
            <person name="Shippen D.E."/>
            <person name="Soerensen I."/>
            <person name="Sotooka R."/>
            <person name="Sugimoto N."/>
            <person name="Sugita M."/>
            <person name="Sumikawa N."/>
            <person name="Tanurdzic M."/>
            <person name="Theissen G."/>
            <person name="Ulvskov P."/>
            <person name="Wakazuki S."/>
            <person name="Weng J.K."/>
            <person name="Willats W.W."/>
            <person name="Wipf D."/>
            <person name="Wolf P.G."/>
            <person name="Yang L."/>
            <person name="Zimmer A.D."/>
            <person name="Zhu Q."/>
            <person name="Mitros T."/>
            <person name="Hellsten U."/>
            <person name="Loque D."/>
            <person name="Otillar R."/>
            <person name="Salamov A."/>
            <person name="Schmutz J."/>
            <person name="Shapiro H."/>
            <person name="Lindquist E."/>
            <person name="Lucas S."/>
            <person name="Rokhsar D."/>
            <person name="Grigoriev I.V."/>
        </authorList>
    </citation>
    <scope>NUCLEOTIDE SEQUENCE [LARGE SCALE GENOMIC DNA]</scope>
</reference>